<evidence type="ECO:0008006" key="8">
    <source>
        <dbReference type="Google" id="ProtNLM"/>
    </source>
</evidence>
<evidence type="ECO:0000256" key="1">
    <source>
        <dbReference type="ARBA" id="ARBA00022741"/>
    </source>
</evidence>
<evidence type="ECO:0000259" key="4">
    <source>
        <dbReference type="PROSITE" id="PS51192"/>
    </source>
</evidence>
<dbReference type="SMART" id="SM00487">
    <property type="entry name" value="DEXDc"/>
    <property type="match status" value="1"/>
</dbReference>
<dbReference type="Gene3D" id="3.40.50.300">
    <property type="entry name" value="P-loop containing nucleotide triphosphate hydrolases"/>
    <property type="match status" value="1"/>
</dbReference>
<dbReference type="STRING" id="1165861.A0A0L0V5U9"/>
<comment type="caution">
    <text evidence="6">The sequence shown here is derived from an EMBL/GenBank/DDBJ whole genome shotgun (WGS) entry which is preliminary data.</text>
</comment>
<keyword evidence="3" id="KW-0067">ATP-binding</keyword>
<feature type="domain" description="Helicase C-terminal" evidence="5">
    <location>
        <begin position="390"/>
        <end position="553"/>
    </location>
</feature>
<dbReference type="PROSITE" id="PS51194">
    <property type="entry name" value="HELICASE_CTER"/>
    <property type="match status" value="1"/>
</dbReference>
<dbReference type="InterPro" id="IPR001650">
    <property type="entry name" value="Helicase_C-like"/>
</dbReference>
<dbReference type="GO" id="GO:0008094">
    <property type="term" value="F:ATP-dependent activity, acting on DNA"/>
    <property type="evidence" value="ECO:0007669"/>
    <property type="project" value="TreeGrafter"/>
</dbReference>
<dbReference type="InterPro" id="IPR038718">
    <property type="entry name" value="SNF2-like_sf"/>
</dbReference>
<keyword evidence="2" id="KW-0378">Hydrolase</keyword>
<dbReference type="InterPro" id="IPR050628">
    <property type="entry name" value="SNF2_RAD54_helicase_TF"/>
</dbReference>
<dbReference type="InterPro" id="IPR000330">
    <property type="entry name" value="SNF2_N"/>
</dbReference>
<dbReference type="Pfam" id="PF00176">
    <property type="entry name" value="SNF2-rel_dom"/>
    <property type="match status" value="1"/>
</dbReference>
<evidence type="ECO:0000313" key="6">
    <source>
        <dbReference type="EMBL" id="KNE94556.1"/>
    </source>
</evidence>
<dbReference type="PANTHER" id="PTHR45626:SF22">
    <property type="entry name" value="DNA REPAIR PROTEIN RAD5"/>
    <property type="match status" value="1"/>
</dbReference>
<dbReference type="InterPro" id="IPR027417">
    <property type="entry name" value="P-loop_NTPase"/>
</dbReference>
<evidence type="ECO:0000256" key="3">
    <source>
        <dbReference type="ARBA" id="ARBA00022840"/>
    </source>
</evidence>
<dbReference type="CDD" id="cd18008">
    <property type="entry name" value="DEXDc_SHPRH-like"/>
    <property type="match status" value="1"/>
</dbReference>
<gene>
    <name evidence="6" type="ORF">PSTG_12107</name>
</gene>
<dbReference type="GO" id="GO:0006281">
    <property type="term" value="P:DNA repair"/>
    <property type="evidence" value="ECO:0007669"/>
    <property type="project" value="TreeGrafter"/>
</dbReference>
<dbReference type="SUPFAM" id="SSF52540">
    <property type="entry name" value="P-loop containing nucleoside triphosphate hydrolases"/>
    <property type="match status" value="2"/>
</dbReference>
<dbReference type="CDD" id="cd18793">
    <property type="entry name" value="SF2_C_SNF"/>
    <property type="match status" value="1"/>
</dbReference>
<keyword evidence="7" id="KW-1185">Reference proteome</keyword>
<dbReference type="SMART" id="SM00490">
    <property type="entry name" value="HELICc"/>
    <property type="match status" value="1"/>
</dbReference>
<dbReference type="EMBL" id="AJIL01000114">
    <property type="protein sequence ID" value="KNE94556.1"/>
    <property type="molecule type" value="Genomic_DNA"/>
</dbReference>
<dbReference type="InterPro" id="IPR049730">
    <property type="entry name" value="SNF2/RAD54-like_C"/>
</dbReference>
<evidence type="ECO:0000256" key="2">
    <source>
        <dbReference type="ARBA" id="ARBA00022801"/>
    </source>
</evidence>
<dbReference type="InterPro" id="IPR014001">
    <property type="entry name" value="Helicase_ATP-bd"/>
</dbReference>
<organism evidence="6 7">
    <name type="scientific">Puccinia striiformis f. sp. tritici PST-78</name>
    <dbReference type="NCBI Taxonomy" id="1165861"/>
    <lineage>
        <taxon>Eukaryota</taxon>
        <taxon>Fungi</taxon>
        <taxon>Dikarya</taxon>
        <taxon>Basidiomycota</taxon>
        <taxon>Pucciniomycotina</taxon>
        <taxon>Pucciniomycetes</taxon>
        <taxon>Pucciniales</taxon>
        <taxon>Pucciniaceae</taxon>
        <taxon>Puccinia</taxon>
    </lineage>
</organism>
<dbReference type="GO" id="GO:0005524">
    <property type="term" value="F:ATP binding"/>
    <property type="evidence" value="ECO:0007669"/>
    <property type="project" value="UniProtKB-KW"/>
</dbReference>
<evidence type="ECO:0000259" key="5">
    <source>
        <dbReference type="PROSITE" id="PS51194"/>
    </source>
</evidence>
<keyword evidence="1" id="KW-0547">Nucleotide-binding</keyword>
<evidence type="ECO:0000313" key="7">
    <source>
        <dbReference type="Proteomes" id="UP000054564"/>
    </source>
</evidence>
<feature type="domain" description="Helicase ATP-binding" evidence="4">
    <location>
        <begin position="89"/>
        <end position="264"/>
    </location>
</feature>
<dbReference type="AlphaFoldDB" id="A0A0L0V5U9"/>
<dbReference type="PANTHER" id="PTHR45626">
    <property type="entry name" value="TRANSCRIPTION TERMINATION FACTOR 2-RELATED"/>
    <property type="match status" value="1"/>
</dbReference>
<proteinExistence type="predicted"/>
<dbReference type="GO" id="GO:0016787">
    <property type="term" value="F:hydrolase activity"/>
    <property type="evidence" value="ECO:0007669"/>
    <property type="project" value="UniProtKB-KW"/>
</dbReference>
<name>A0A0L0V5U9_9BASI</name>
<reference evidence="7" key="1">
    <citation type="submission" date="2014-03" db="EMBL/GenBank/DDBJ databases">
        <title>The Genome Sequence of Puccinia striiformis f. sp. tritici PST-78.</title>
        <authorList>
            <consortium name="The Broad Institute Genome Sequencing Platform"/>
            <person name="Cuomo C."/>
            <person name="Hulbert S."/>
            <person name="Chen X."/>
            <person name="Walker B."/>
            <person name="Young S.K."/>
            <person name="Zeng Q."/>
            <person name="Gargeya S."/>
            <person name="Fitzgerald M."/>
            <person name="Haas B."/>
            <person name="Abouelleil A."/>
            <person name="Alvarado L."/>
            <person name="Arachchi H.M."/>
            <person name="Berlin A.M."/>
            <person name="Chapman S.B."/>
            <person name="Goldberg J."/>
            <person name="Griggs A."/>
            <person name="Gujja S."/>
            <person name="Hansen M."/>
            <person name="Howarth C."/>
            <person name="Imamovic A."/>
            <person name="Larimer J."/>
            <person name="McCowan C."/>
            <person name="Montmayeur A."/>
            <person name="Murphy C."/>
            <person name="Neiman D."/>
            <person name="Pearson M."/>
            <person name="Priest M."/>
            <person name="Roberts A."/>
            <person name="Saif S."/>
            <person name="Shea T."/>
            <person name="Sisk P."/>
            <person name="Sykes S."/>
            <person name="Wortman J."/>
            <person name="Nusbaum C."/>
            <person name="Birren B."/>
        </authorList>
    </citation>
    <scope>NUCLEOTIDE SEQUENCE [LARGE SCALE GENOMIC DNA]</scope>
    <source>
        <strain evidence="7">race PST-78</strain>
    </source>
</reference>
<dbReference type="Gene3D" id="3.40.50.10810">
    <property type="entry name" value="Tandem AAA-ATPase domain"/>
    <property type="match status" value="1"/>
</dbReference>
<dbReference type="PROSITE" id="PS51192">
    <property type="entry name" value="HELICASE_ATP_BIND_1"/>
    <property type="match status" value="1"/>
</dbReference>
<sequence length="553" mass="63156">MLFSASEHPAEVLRIFEDSNLKVQIIEGYRPKKCSGIPHSLHPEVGQRAAPGQSVHGCKTPLLTHQQQAVEFILQQAFHHTVTTGRTKEQIHHNGQGSILADDMGLRKTLTSLALILTSKNAAESFAHTKERNARATLVICPLSTLPNWDAEIRKHLDISLTKYAVYHGDERKKWTTSHLWANNIVLVTYDTVANLYESRCDALFKATWFRIILDEAHLIRDPATKRSRAILALETERKLCLTGTPLQNQLSDLVDPWSREEVWQTFIKPNIRRKSAKAIKLLQQLLATVLLRRLKTDVLQLPPKLEEYVCLPLPEPWQEDYNNRYNEFAVKFGVDRGGGSWDSSEFFQELTMLRLYCDHPGMIDERQYDLPKKEMTWRDSPKIVHLMSDLKGHLYSEQSGQVPKAVVFSQWMSFLEIVGVALVAERIAFEQLDGSRSLQQREKSLDRIRHEPNVQVLLATIGAGGVGIDLTCTQKVCLMVSPSDVELAIWTFILTPTRLKDPCWNPSVEDQATDRAYRLGQQCTTQIIRYFIKGSIEVNMMEIQKRKKELAQ</sequence>
<dbReference type="Pfam" id="PF00271">
    <property type="entry name" value="Helicase_C"/>
    <property type="match status" value="1"/>
</dbReference>
<dbReference type="GO" id="GO:0005634">
    <property type="term" value="C:nucleus"/>
    <property type="evidence" value="ECO:0007669"/>
    <property type="project" value="TreeGrafter"/>
</dbReference>
<accession>A0A0L0V5U9</accession>
<dbReference type="Proteomes" id="UP000054564">
    <property type="component" value="Unassembled WGS sequence"/>
</dbReference>
<protein>
    <recommendedName>
        <fullName evidence="8">Helicase ATP-binding domain-containing protein</fullName>
    </recommendedName>
</protein>